<evidence type="ECO:0000256" key="6">
    <source>
        <dbReference type="SAM" id="Phobius"/>
    </source>
</evidence>
<feature type="transmembrane region" description="Helical" evidence="6">
    <location>
        <begin position="317"/>
        <end position="340"/>
    </location>
</feature>
<dbReference type="PANTHER" id="PTHR30250:SF26">
    <property type="entry name" value="PSMA PROTEIN"/>
    <property type="match status" value="1"/>
</dbReference>
<feature type="transmembrane region" description="Helical" evidence="6">
    <location>
        <begin position="444"/>
        <end position="467"/>
    </location>
</feature>
<comment type="caution">
    <text evidence="7">The sequence shown here is derived from an EMBL/GenBank/DDBJ whole genome shotgun (WGS) entry which is preliminary data.</text>
</comment>
<keyword evidence="7" id="KW-0813">Transport</keyword>
<keyword evidence="7" id="KW-0762">Sugar transport</keyword>
<gene>
    <name evidence="7" type="ORF">H9888_01985</name>
</gene>
<dbReference type="PANTHER" id="PTHR30250">
    <property type="entry name" value="PST FAMILY PREDICTED COLANIC ACID TRANSPORTER"/>
    <property type="match status" value="1"/>
</dbReference>
<protein>
    <submittedName>
        <fullName evidence="7">Sugar transporter</fullName>
    </submittedName>
</protein>
<evidence type="ECO:0000313" key="8">
    <source>
        <dbReference type="Proteomes" id="UP000823926"/>
    </source>
</evidence>
<reference evidence="7" key="1">
    <citation type="journal article" date="2021" name="PeerJ">
        <title>Extensive microbial diversity within the chicken gut microbiome revealed by metagenomics and culture.</title>
        <authorList>
            <person name="Gilroy R."/>
            <person name="Ravi A."/>
            <person name="Getino M."/>
            <person name="Pursley I."/>
            <person name="Horton D.L."/>
            <person name="Alikhan N.F."/>
            <person name="Baker D."/>
            <person name="Gharbi K."/>
            <person name="Hall N."/>
            <person name="Watson M."/>
            <person name="Adriaenssens E.M."/>
            <person name="Foster-Nyarko E."/>
            <person name="Jarju S."/>
            <person name="Secka A."/>
            <person name="Antonio M."/>
            <person name="Oren A."/>
            <person name="Chaudhuri R.R."/>
            <person name="La Ragione R."/>
            <person name="Hildebrand F."/>
            <person name="Pallen M.J."/>
        </authorList>
    </citation>
    <scope>NUCLEOTIDE SEQUENCE</scope>
    <source>
        <strain evidence="7">ChiBcec15-1070</strain>
    </source>
</reference>
<feature type="transmembrane region" description="Helical" evidence="6">
    <location>
        <begin position="352"/>
        <end position="373"/>
    </location>
</feature>
<keyword evidence="5 6" id="KW-0472">Membrane</keyword>
<feature type="transmembrane region" description="Helical" evidence="6">
    <location>
        <begin position="473"/>
        <end position="497"/>
    </location>
</feature>
<evidence type="ECO:0000313" key="7">
    <source>
        <dbReference type="EMBL" id="HIW10248.1"/>
    </source>
</evidence>
<dbReference type="InterPro" id="IPR050833">
    <property type="entry name" value="Poly_Biosynth_Transport"/>
</dbReference>
<dbReference type="Proteomes" id="UP000823926">
    <property type="component" value="Unassembled WGS sequence"/>
</dbReference>
<comment type="subcellular location">
    <subcellularLocation>
        <location evidence="1">Cell membrane</location>
        <topology evidence="1">Multi-pass membrane protein</topology>
    </subcellularLocation>
</comment>
<keyword evidence="4 6" id="KW-1133">Transmembrane helix</keyword>
<feature type="transmembrane region" description="Helical" evidence="6">
    <location>
        <begin position="157"/>
        <end position="174"/>
    </location>
</feature>
<dbReference type="AlphaFoldDB" id="A0A9D1TX98"/>
<organism evidence="7 8">
    <name type="scientific">Candidatus Rikenella faecigallinarum</name>
    <dbReference type="NCBI Taxonomy" id="2838745"/>
    <lineage>
        <taxon>Bacteria</taxon>
        <taxon>Pseudomonadati</taxon>
        <taxon>Bacteroidota</taxon>
        <taxon>Bacteroidia</taxon>
        <taxon>Bacteroidales</taxon>
        <taxon>Rikenellaceae</taxon>
        <taxon>Rikenella</taxon>
    </lineage>
</organism>
<accession>A0A9D1TX98</accession>
<dbReference type="EMBL" id="DXHL01000008">
    <property type="protein sequence ID" value="HIW10248.1"/>
    <property type="molecule type" value="Genomic_DNA"/>
</dbReference>
<feature type="transmembrane region" description="Helical" evidence="6">
    <location>
        <begin position="393"/>
        <end position="423"/>
    </location>
</feature>
<sequence length="522" mass="59048">MSRISYSVKNIQVSLVFYMLVLLLNFFSRRIFLETLGNDLVGLSETVMGYIGFLNLADLGITAAIANVLYAPLFRGDREQVTELVSLLGWLFRIIGVVIGAAGLIFAAFIPWIFAREIDGGMSLGLIYAAYFTFLTTTLLSYLVNYKQNLLVADQKGYAVAKVFNLCLIAKVLLQMALLKWVGAGYLTWLALEILFGIIFAVWLEAVIRRVYPWLRSSLTLGRGVVRKYREVFAGARRIFAHRIAGFVLLQSDKLVIAQLMSLSMVTFYTNYSIILSRVTTFITGTLQNSYAGVGNLVAEGNTQKIRLVFWQFNAMYFWFGGTIVFAFYRLINPFITLWLPPDRYELFSAPVVLMLVGTLFIGIVRQTVQYFLNAYGLYHDVWAAWTEAGLNIAISIWGCIHYGVAGVVAGTLVSTGLIVILWRPYFLYRRGFRQPSTEYWLTLLKYMAIIASSWLLCDWLLSLGWLPAMTSWGGWLTQAVAAPLLYALICGAAMYFTSEGMRCFVRLALDLVRKTLTRWRK</sequence>
<feature type="transmembrane region" description="Helical" evidence="6">
    <location>
        <begin position="7"/>
        <end position="27"/>
    </location>
</feature>
<name>A0A9D1TX98_9BACT</name>
<evidence type="ECO:0000256" key="2">
    <source>
        <dbReference type="ARBA" id="ARBA00022475"/>
    </source>
</evidence>
<reference evidence="7" key="2">
    <citation type="submission" date="2021-04" db="EMBL/GenBank/DDBJ databases">
        <authorList>
            <person name="Gilroy R."/>
        </authorList>
    </citation>
    <scope>NUCLEOTIDE SEQUENCE</scope>
    <source>
        <strain evidence="7">ChiBcec15-1070</strain>
    </source>
</reference>
<proteinExistence type="predicted"/>
<feature type="transmembrane region" description="Helical" evidence="6">
    <location>
        <begin position="186"/>
        <end position="208"/>
    </location>
</feature>
<feature type="transmembrane region" description="Helical" evidence="6">
    <location>
        <begin position="90"/>
        <end position="114"/>
    </location>
</feature>
<dbReference type="GO" id="GO:0005886">
    <property type="term" value="C:plasma membrane"/>
    <property type="evidence" value="ECO:0007669"/>
    <property type="project" value="UniProtKB-SubCell"/>
</dbReference>
<feature type="transmembrane region" description="Helical" evidence="6">
    <location>
        <begin position="47"/>
        <end position="70"/>
    </location>
</feature>
<evidence type="ECO:0000256" key="4">
    <source>
        <dbReference type="ARBA" id="ARBA00022989"/>
    </source>
</evidence>
<feature type="transmembrane region" description="Helical" evidence="6">
    <location>
        <begin position="126"/>
        <end position="145"/>
    </location>
</feature>
<keyword evidence="3 6" id="KW-0812">Transmembrane</keyword>
<evidence type="ECO:0000256" key="5">
    <source>
        <dbReference type="ARBA" id="ARBA00023136"/>
    </source>
</evidence>
<evidence type="ECO:0000256" key="1">
    <source>
        <dbReference type="ARBA" id="ARBA00004651"/>
    </source>
</evidence>
<keyword evidence="2" id="KW-1003">Cell membrane</keyword>
<evidence type="ECO:0000256" key="3">
    <source>
        <dbReference type="ARBA" id="ARBA00022692"/>
    </source>
</evidence>